<reference evidence="3" key="1">
    <citation type="journal article" date="2019" name="Int. J. Syst. Evol. Microbiol.">
        <title>The Global Catalogue of Microorganisms (GCM) 10K type strain sequencing project: providing services to taxonomists for standard genome sequencing and annotation.</title>
        <authorList>
            <consortium name="The Broad Institute Genomics Platform"/>
            <consortium name="The Broad Institute Genome Sequencing Center for Infectious Disease"/>
            <person name="Wu L."/>
            <person name="Ma J."/>
        </authorList>
    </citation>
    <scope>NUCLEOTIDE SEQUENCE [LARGE SCALE GENOMIC DNA]</scope>
    <source>
        <strain evidence="3">JCM 3399</strain>
    </source>
</reference>
<evidence type="ECO:0000256" key="1">
    <source>
        <dbReference type="SAM" id="MobiDB-lite"/>
    </source>
</evidence>
<name>A0ABQ2VN00_9ACTN</name>
<gene>
    <name evidence="2" type="ORF">GCM10010211_71720</name>
</gene>
<keyword evidence="3" id="KW-1185">Reference proteome</keyword>
<dbReference type="Proteomes" id="UP000654471">
    <property type="component" value="Unassembled WGS sequence"/>
</dbReference>
<sequence length="98" mass="10011">MQSPECIHSSPTGTDFVPPDPVASSTLTSRAKRGVLGRQGALRWGHGGLTIMCPADRFGGVPQPPGPSARSVALLLGADGAGLFDGRAEALEPPELPP</sequence>
<evidence type="ECO:0000313" key="3">
    <source>
        <dbReference type="Proteomes" id="UP000654471"/>
    </source>
</evidence>
<dbReference type="EMBL" id="BMRP01000045">
    <property type="protein sequence ID" value="GGU94288.1"/>
    <property type="molecule type" value="Genomic_DNA"/>
</dbReference>
<proteinExistence type="predicted"/>
<accession>A0ABQ2VN00</accession>
<evidence type="ECO:0000313" key="2">
    <source>
        <dbReference type="EMBL" id="GGU94288.1"/>
    </source>
</evidence>
<organism evidence="2 3">
    <name type="scientific">Streptomyces albospinus</name>
    <dbReference type="NCBI Taxonomy" id="285515"/>
    <lineage>
        <taxon>Bacteria</taxon>
        <taxon>Bacillati</taxon>
        <taxon>Actinomycetota</taxon>
        <taxon>Actinomycetes</taxon>
        <taxon>Kitasatosporales</taxon>
        <taxon>Streptomycetaceae</taxon>
        <taxon>Streptomyces</taxon>
    </lineage>
</organism>
<feature type="compositionally biased region" description="Polar residues" evidence="1">
    <location>
        <begin position="1"/>
        <end position="13"/>
    </location>
</feature>
<comment type="caution">
    <text evidence="2">The sequence shown here is derived from an EMBL/GenBank/DDBJ whole genome shotgun (WGS) entry which is preliminary data.</text>
</comment>
<protein>
    <submittedName>
        <fullName evidence="2">Uncharacterized protein</fullName>
    </submittedName>
</protein>
<feature type="region of interest" description="Disordered" evidence="1">
    <location>
        <begin position="1"/>
        <end position="31"/>
    </location>
</feature>